<evidence type="ECO:0000313" key="1">
    <source>
        <dbReference type="EMBL" id="BBB28104.1"/>
    </source>
</evidence>
<organism evidence="1 2">
    <name type="scientific">Neptunomonas japonica JAMM 1380</name>
    <dbReference type="NCBI Taxonomy" id="1441457"/>
    <lineage>
        <taxon>Bacteria</taxon>
        <taxon>Pseudomonadati</taxon>
        <taxon>Pseudomonadota</taxon>
        <taxon>Gammaproteobacteria</taxon>
        <taxon>Oceanospirillales</taxon>
        <taxon>Oceanospirillaceae</taxon>
        <taxon>Neptunomonas</taxon>
    </lineage>
</organism>
<sequence length="61" mass="6946">MAIVLHNYNIVRVIDDGKIVNCTVIKMCLDYALIKYKGSKYKVPYGLIDKVIGHELLLHAE</sequence>
<reference evidence="1 2" key="1">
    <citation type="journal article" date="2008" name="Int. J. Syst. Evol. Microbiol.">
        <title>Neptunomonas japonica sp. nov., an Osedax japonicus symbiont-like bacterium isolated from sediment adjacent to sperm whale carcasses off Kagoshima, Japan.</title>
        <authorList>
            <person name="Miyazaki M."/>
            <person name="Nogi Y."/>
            <person name="Fujiwara Y."/>
            <person name="Kawato M."/>
            <person name="Kubokawa K."/>
            <person name="Horikoshi K."/>
        </authorList>
    </citation>
    <scope>NUCLEOTIDE SEQUENCE [LARGE SCALE GENOMIC DNA]</scope>
    <source>
        <strain evidence="1 2">JAMM 1380</strain>
    </source>
</reference>
<gene>
    <name evidence="1" type="ORF">NEJAP_0145</name>
</gene>
<dbReference type="AlphaFoldDB" id="A0A7R6P930"/>
<accession>A0A7R6P930</accession>
<dbReference type="Proteomes" id="UP000595332">
    <property type="component" value="Chromosome"/>
</dbReference>
<protein>
    <submittedName>
        <fullName evidence="1">Uncharacterized protein</fullName>
    </submittedName>
</protein>
<dbReference type="EMBL" id="AP014546">
    <property type="protein sequence ID" value="BBB28104.1"/>
    <property type="molecule type" value="Genomic_DNA"/>
</dbReference>
<name>A0A7R6P930_9GAMM</name>
<keyword evidence="2" id="KW-1185">Reference proteome</keyword>
<proteinExistence type="predicted"/>
<evidence type="ECO:0000313" key="2">
    <source>
        <dbReference type="Proteomes" id="UP000595332"/>
    </source>
</evidence>
<dbReference type="RefSeq" id="WP_201348839.1">
    <property type="nucleotide sequence ID" value="NZ_AP014546.1"/>
</dbReference>
<dbReference type="KEGG" id="njp:NEJAP_0145"/>